<dbReference type="InterPro" id="IPR050943">
    <property type="entry name" value="Glycosyltr_29_Sialyltrsf"/>
</dbReference>
<dbReference type="PANTHER" id="PTHR11987:SF53">
    <property type="entry name" value="ALPHA-2,8-SIALYLTRANSFERASE 8F-LIKE"/>
    <property type="match status" value="1"/>
</dbReference>
<keyword evidence="4" id="KW-0808">Transferase</keyword>
<keyword evidence="7" id="KW-1133">Transmembrane helix</keyword>
<name>A0ABM0GUJ6_SACKO</name>
<dbReference type="GeneID" id="100369631"/>
<proteinExistence type="inferred from homology"/>
<evidence type="ECO:0000256" key="2">
    <source>
        <dbReference type="ARBA" id="ARBA00006003"/>
    </source>
</evidence>
<evidence type="ECO:0000256" key="3">
    <source>
        <dbReference type="ARBA" id="ARBA00022676"/>
    </source>
</evidence>
<accession>A0ABM0GUJ6</accession>
<protein>
    <submittedName>
        <fullName evidence="12">Alpha-N-acetylneuraminide alpha-2,8-sialyltransferase-like</fullName>
    </submittedName>
</protein>
<evidence type="ECO:0000256" key="1">
    <source>
        <dbReference type="ARBA" id="ARBA00004323"/>
    </source>
</evidence>
<evidence type="ECO:0000313" key="11">
    <source>
        <dbReference type="Proteomes" id="UP000694865"/>
    </source>
</evidence>
<evidence type="ECO:0000256" key="4">
    <source>
        <dbReference type="ARBA" id="ARBA00022679"/>
    </source>
</evidence>
<dbReference type="Pfam" id="PF00777">
    <property type="entry name" value="Glyco_transf_29"/>
    <property type="match status" value="1"/>
</dbReference>
<dbReference type="RefSeq" id="XP_002737656.1">
    <property type="nucleotide sequence ID" value="XM_002737610.1"/>
</dbReference>
<keyword evidence="10" id="KW-0325">Glycoprotein</keyword>
<reference evidence="12" key="1">
    <citation type="submission" date="2025-08" db="UniProtKB">
        <authorList>
            <consortium name="RefSeq"/>
        </authorList>
    </citation>
    <scope>IDENTIFICATION</scope>
    <source>
        <tissue evidence="12">Testes</tissue>
    </source>
</reference>
<sequence>MGGIEFLLIYTLNLVDPPSGKGLLLTSHQDETHISLSRSKIQIQDTLTFTKSDYIANEKNSNIVATKVIEEIEHGDDNEDDLVDEDDTVESYLSNTNNNKSNETKIYTAELTNRTNAVLKEVSKGELSNDTSICSAAGDILGEKCKDITLVQNQTAPTVKSDSNLGFPWFDKKWSFNATAADELRTQLEESCHTRELFLTTKQNVKQNSTLQYEGEPRKRLLITSQVHNILPKEMPFVNKTLKKCSVVGSSGILLGSMCGQQIDDSDFVVRLNLPGVYNYRKDVGSRTDLVSCNPTILKSTYSGLQTREARQSFIEALKEYGNASIYLPAFAFKTCTESSFRAYTTLRSTTREVVFAHPTHMWLVRKFWNDQGVGAVRISSGLLLFTIAMGLCDEVHLYGFWPFQEDMHGRPVYYHYFNENAYMLNKKKKKMHWHEMPSEFKQLQDLHMKGAIHVH</sequence>
<feature type="non-terminal residue" evidence="12">
    <location>
        <position position="456"/>
    </location>
</feature>
<keyword evidence="3" id="KW-0328">Glycosyltransferase</keyword>
<dbReference type="Gene3D" id="3.90.1480.20">
    <property type="entry name" value="Glycosyl transferase family 29"/>
    <property type="match status" value="1"/>
</dbReference>
<keyword evidence="5" id="KW-0812">Transmembrane</keyword>
<evidence type="ECO:0000256" key="6">
    <source>
        <dbReference type="ARBA" id="ARBA00022968"/>
    </source>
</evidence>
<gene>
    <name evidence="12" type="primary">LOC100369631</name>
</gene>
<dbReference type="InterPro" id="IPR001675">
    <property type="entry name" value="Glyco_trans_29"/>
</dbReference>
<evidence type="ECO:0000256" key="10">
    <source>
        <dbReference type="ARBA" id="ARBA00023180"/>
    </source>
</evidence>
<keyword evidence="11" id="KW-1185">Reference proteome</keyword>
<dbReference type="Proteomes" id="UP000694865">
    <property type="component" value="Unplaced"/>
</dbReference>
<evidence type="ECO:0000256" key="9">
    <source>
        <dbReference type="ARBA" id="ARBA00023136"/>
    </source>
</evidence>
<evidence type="ECO:0000313" key="12">
    <source>
        <dbReference type="RefSeq" id="XP_002737656.1"/>
    </source>
</evidence>
<evidence type="ECO:0000256" key="5">
    <source>
        <dbReference type="ARBA" id="ARBA00022692"/>
    </source>
</evidence>
<comment type="similarity">
    <text evidence="2">Belongs to the glycosyltransferase 29 family.</text>
</comment>
<keyword evidence="6" id="KW-0735">Signal-anchor</keyword>
<keyword evidence="9" id="KW-0472">Membrane</keyword>
<organism evidence="11 12">
    <name type="scientific">Saccoglossus kowalevskii</name>
    <name type="common">Acorn worm</name>
    <dbReference type="NCBI Taxonomy" id="10224"/>
    <lineage>
        <taxon>Eukaryota</taxon>
        <taxon>Metazoa</taxon>
        <taxon>Hemichordata</taxon>
        <taxon>Enteropneusta</taxon>
        <taxon>Harrimaniidae</taxon>
        <taxon>Saccoglossus</taxon>
    </lineage>
</organism>
<evidence type="ECO:0000256" key="7">
    <source>
        <dbReference type="ARBA" id="ARBA00022989"/>
    </source>
</evidence>
<keyword evidence="8" id="KW-0333">Golgi apparatus</keyword>
<comment type="subcellular location">
    <subcellularLocation>
        <location evidence="1">Golgi apparatus membrane</location>
        <topology evidence="1">Single-pass type II membrane protein</topology>
    </subcellularLocation>
</comment>
<evidence type="ECO:0000256" key="8">
    <source>
        <dbReference type="ARBA" id="ARBA00023034"/>
    </source>
</evidence>
<dbReference type="PANTHER" id="PTHR11987">
    <property type="entry name" value="ALPHA-2,8-SIALYLTRANSFERASE"/>
    <property type="match status" value="1"/>
</dbReference>
<dbReference type="InterPro" id="IPR038578">
    <property type="entry name" value="GT29-like_sf"/>
</dbReference>